<keyword evidence="4" id="KW-1185">Reference proteome</keyword>
<proteinExistence type="predicted"/>
<sequence length="741" mass="79301">MRKYTLLFTGLLAALSSCGTQVGSPGSNAPSATVVKQAVCDPANIALNKSALTSSSEWGGNLATAAAQAFDGNTGTRWSSAHSDPQWIQVDLGSIQSLCEITLQWETAYGRAFRIEVSDTGTGGWTQIYSTTTSTGGTQVIPVTGSGRYVRLTGTQRATQWGYSLWEFGIKKVGTDIFTTDTPDFGPNVKIFNDADSDATIQAALDSAFTPHVKSASAQFGEQRFAFLFKPGTYNVWANVGYYTHLAGLGLNPDDVTITRNINVDSGWNYGDESNATQNFWRTVENLAVLPEGGSTRWAVSQAAPMRRVHIRGNMALGPSNMDWGQGYASGGYLADSRVDGQIISGSQQQWYTRDSSIGSWNGAVWNMVFSGVNGAPAQTFPNPPHTTLATTPVTREKPYLYIMPDGKYRVFLPSMRTNSAGATWPNTPGTSLPMSQFYVAKPGDSAAKLNQALAQNLNLFFTPGVYRLNQTLKVTRANTVVMGIGLATLIPENGITAMEVSDVDGVRIADLLFDAGTTNSPVLLQVGPTGSSVNHSANPITVQDVYFRIGGAVAGKATTSLVVNAHNTILDHIWAWRGDHGAGIGWNSNTADHGVIVNGNNVLATGLFVEHYQKHQVIWNGQGGKTIFFQNEMPYDVPNQSVWTSGNGNGYAAYKVANSVTTHEAWGFGVYCFFNIGGTNTNINAARGIEVPNVAGVKMRHMLTVSLGNNGSITNVINNTGAAVPLPNTNTVPSYVVSYN</sequence>
<dbReference type="AlphaFoldDB" id="A0A511N6X5"/>
<dbReference type="InterPro" id="IPR000421">
    <property type="entry name" value="FA58C"/>
</dbReference>
<accession>A0A511N6X5</accession>
<dbReference type="OrthoDB" id="52286at2"/>
<gene>
    <name evidence="3" type="ORF">DC3_42390</name>
</gene>
<evidence type="ECO:0000256" key="1">
    <source>
        <dbReference type="SAM" id="SignalP"/>
    </source>
</evidence>
<organism evidence="3 4">
    <name type="scientific">Deinococcus cellulosilyticus (strain DSM 18568 / NBRC 106333 / KACC 11606 / 5516J-15)</name>
    <dbReference type="NCBI Taxonomy" id="1223518"/>
    <lineage>
        <taxon>Bacteria</taxon>
        <taxon>Thermotogati</taxon>
        <taxon>Deinococcota</taxon>
        <taxon>Deinococci</taxon>
        <taxon>Deinococcales</taxon>
        <taxon>Deinococcaceae</taxon>
        <taxon>Deinococcus</taxon>
    </lineage>
</organism>
<feature type="signal peptide" evidence="1">
    <location>
        <begin position="1"/>
        <end position="19"/>
    </location>
</feature>
<name>A0A511N6X5_DEIC1</name>
<dbReference type="InterPro" id="IPR059186">
    <property type="entry name" value="SACTE_4363"/>
</dbReference>
<dbReference type="PROSITE" id="PS51257">
    <property type="entry name" value="PROKAR_LIPOPROTEIN"/>
    <property type="match status" value="1"/>
</dbReference>
<feature type="chain" id="PRO_5021842480" evidence="1">
    <location>
        <begin position="20"/>
        <end position="741"/>
    </location>
</feature>
<dbReference type="RefSeq" id="WP_146887813.1">
    <property type="nucleotide sequence ID" value="NZ_BJXB01000022.1"/>
</dbReference>
<dbReference type="Gene3D" id="2.60.120.260">
    <property type="entry name" value="Galactose-binding domain-like"/>
    <property type="match status" value="1"/>
</dbReference>
<protein>
    <submittedName>
        <fullName evidence="3">Coagulation factor 5/8 type</fullName>
    </submittedName>
</protein>
<evidence type="ECO:0000259" key="2">
    <source>
        <dbReference type="PROSITE" id="PS50022"/>
    </source>
</evidence>
<dbReference type="PROSITE" id="PS50022">
    <property type="entry name" value="FA58C_3"/>
    <property type="match status" value="1"/>
</dbReference>
<dbReference type="SUPFAM" id="SSF49785">
    <property type="entry name" value="Galactose-binding domain-like"/>
    <property type="match status" value="1"/>
</dbReference>
<feature type="domain" description="F5/8 type C" evidence="2">
    <location>
        <begin position="40"/>
        <end position="173"/>
    </location>
</feature>
<dbReference type="Proteomes" id="UP000321306">
    <property type="component" value="Unassembled WGS sequence"/>
</dbReference>
<evidence type="ECO:0000313" key="4">
    <source>
        <dbReference type="Proteomes" id="UP000321306"/>
    </source>
</evidence>
<keyword evidence="1" id="KW-0732">Signal</keyword>
<comment type="caution">
    <text evidence="3">The sequence shown here is derived from an EMBL/GenBank/DDBJ whole genome shotgun (WGS) entry which is preliminary data.</text>
</comment>
<dbReference type="InterPro" id="IPR008979">
    <property type="entry name" value="Galactose-bd-like_sf"/>
</dbReference>
<evidence type="ECO:0000313" key="3">
    <source>
        <dbReference type="EMBL" id="GEM48604.1"/>
    </source>
</evidence>
<dbReference type="Pfam" id="PF00754">
    <property type="entry name" value="F5_F8_type_C"/>
    <property type="match status" value="1"/>
</dbReference>
<dbReference type="CDD" id="cd23669">
    <property type="entry name" value="GH55_SacteLam55A-like"/>
    <property type="match status" value="1"/>
</dbReference>
<reference evidence="3 4" key="1">
    <citation type="submission" date="2019-07" db="EMBL/GenBank/DDBJ databases">
        <title>Whole genome shotgun sequence of Deinococcus cellulosilyticus NBRC 106333.</title>
        <authorList>
            <person name="Hosoyama A."/>
            <person name="Uohara A."/>
            <person name="Ohji S."/>
            <person name="Ichikawa N."/>
        </authorList>
    </citation>
    <scope>NUCLEOTIDE SEQUENCE [LARGE SCALE GENOMIC DNA]</scope>
    <source>
        <strain evidence="3 4">NBRC 106333</strain>
    </source>
</reference>
<dbReference type="EMBL" id="BJXB01000022">
    <property type="protein sequence ID" value="GEM48604.1"/>
    <property type="molecule type" value="Genomic_DNA"/>
</dbReference>